<comment type="similarity">
    <text evidence="1">Belongs to the protein kinase superfamily. CAMK Ser/Thr protein kinase family. CHEK2 subfamily.</text>
</comment>
<dbReference type="InterPro" id="IPR000719">
    <property type="entry name" value="Prot_kinase_dom"/>
</dbReference>
<sequence length="496" mass="55627">MFPSPFVVGGRKVLWSDVVLTLKAPRWEGCEPFIETNQSRIHGVEVTKRLDRRERAATEECAPDLTIVFSFCNPPGQSRSQFIIGSDPATCDIVCTSFEISNQHVKFGIEGEHIVMYDVSSRGSQLALGGREPQWTWPKPGIPYRCILPPNTNITLKISDGLMFQVDVPALKGKALQEFTKKRNVFHARCSDFGALNIHSQIPTKSATPSQSATRRRREHMYWFESKLGEGGFGAVYRIRRLQDWAVFAAKQVVEHGRASEALADRPSVIVAKRANLEAEMKTLQRLQHERIVKYVDWYEDQSDRWVLVMEHCPQGSLQDKIWREKILFTPSTTAEVLKQVAEGLLYLHGKGITHRDLKPGNILVRSWSPLSLALCDFGLAKQRRAFSGSAMYTTCGTPSHMAPEMWTRGAGYTKAIDIWALGVVGAELLGTKIPGLKTTKEDRYPDLMFQIAETMSDNNPGNRLVALVGRMLAWNPADQPTAAECIRDATTARVK</sequence>
<dbReference type="InterPro" id="IPR008984">
    <property type="entry name" value="SMAD_FHA_dom_sf"/>
</dbReference>
<dbReference type="Proteomes" id="UP001197093">
    <property type="component" value="Unassembled WGS sequence"/>
</dbReference>
<accession>A0AAD4I423</accession>
<evidence type="ECO:0000256" key="4">
    <source>
        <dbReference type="ARBA" id="ARBA00022741"/>
    </source>
</evidence>
<proteinExistence type="inferred from homology"/>
<dbReference type="SMART" id="SM00220">
    <property type="entry name" value="S_TKc"/>
    <property type="match status" value="1"/>
</dbReference>
<dbReference type="PROSITE" id="PS50011">
    <property type="entry name" value="PROTEIN_KINASE_DOM"/>
    <property type="match status" value="1"/>
</dbReference>
<evidence type="ECO:0000256" key="5">
    <source>
        <dbReference type="ARBA" id="ARBA00022777"/>
    </source>
</evidence>
<evidence type="ECO:0000256" key="1">
    <source>
        <dbReference type="ARBA" id="ARBA00005575"/>
    </source>
</evidence>
<feature type="domain" description="Protein kinase" evidence="10">
    <location>
        <begin position="222"/>
        <end position="492"/>
    </location>
</feature>
<dbReference type="PANTHER" id="PTHR24345:SF0">
    <property type="entry name" value="CELL CYCLE SERINE_THREONINE-PROTEIN KINASE CDC5_MSD2"/>
    <property type="match status" value="1"/>
</dbReference>
<evidence type="ECO:0000256" key="6">
    <source>
        <dbReference type="ARBA" id="ARBA00022840"/>
    </source>
</evidence>
<dbReference type="SUPFAM" id="SSF49879">
    <property type="entry name" value="SMAD/FHA domain"/>
    <property type="match status" value="1"/>
</dbReference>
<name>A0AAD4I423_9PEZI</name>
<evidence type="ECO:0000259" key="9">
    <source>
        <dbReference type="PROSITE" id="PS50006"/>
    </source>
</evidence>
<evidence type="ECO:0000313" key="12">
    <source>
        <dbReference type="Proteomes" id="UP001197093"/>
    </source>
</evidence>
<keyword evidence="2 8" id="KW-0723">Serine/threonine-protein kinase</keyword>
<dbReference type="PROSITE" id="PS50006">
    <property type="entry name" value="FHA_DOMAIN"/>
    <property type="match status" value="1"/>
</dbReference>
<dbReference type="Gene3D" id="1.10.510.10">
    <property type="entry name" value="Transferase(Phosphotransferase) domain 1"/>
    <property type="match status" value="1"/>
</dbReference>
<organism evidence="11 12">
    <name type="scientific">Staphylotrichum longicolle</name>
    <dbReference type="NCBI Taxonomy" id="669026"/>
    <lineage>
        <taxon>Eukaryota</taxon>
        <taxon>Fungi</taxon>
        <taxon>Dikarya</taxon>
        <taxon>Ascomycota</taxon>
        <taxon>Pezizomycotina</taxon>
        <taxon>Sordariomycetes</taxon>
        <taxon>Sordariomycetidae</taxon>
        <taxon>Sordariales</taxon>
        <taxon>Chaetomiaceae</taxon>
        <taxon>Staphylotrichum</taxon>
    </lineage>
</organism>
<dbReference type="InterPro" id="IPR008271">
    <property type="entry name" value="Ser/Thr_kinase_AS"/>
</dbReference>
<evidence type="ECO:0000256" key="7">
    <source>
        <dbReference type="PROSITE-ProRule" id="PRU10141"/>
    </source>
</evidence>
<dbReference type="InterPro" id="IPR017441">
    <property type="entry name" value="Protein_kinase_ATP_BS"/>
</dbReference>
<feature type="binding site" evidence="7">
    <location>
        <position position="251"/>
    </location>
    <ligand>
        <name>ATP</name>
        <dbReference type="ChEBI" id="CHEBI:30616"/>
    </ligand>
</feature>
<evidence type="ECO:0000313" key="11">
    <source>
        <dbReference type="EMBL" id="KAG7294271.1"/>
    </source>
</evidence>
<dbReference type="GO" id="GO:0004674">
    <property type="term" value="F:protein serine/threonine kinase activity"/>
    <property type="evidence" value="ECO:0007669"/>
    <property type="project" value="UniProtKB-KW"/>
</dbReference>
<comment type="caution">
    <text evidence="11">The sequence shown here is derived from an EMBL/GenBank/DDBJ whole genome shotgun (WGS) entry which is preliminary data.</text>
</comment>
<dbReference type="InterPro" id="IPR000253">
    <property type="entry name" value="FHA_dom"/>
</dbReference>
<keyword evidence="12" id="KW-1185">Reference proteome</keyword>
<dbReference type="InterPro" id="IPR011009">
    <property type="entry name" value="Kinase-like_dom_sf"/>
</dbReference>
<dbReference type="PANTHER" id="PTHR24345">
    <property type="entry name" value="SERINE/THREONINE-PROTEIN KINASE PLK"/>
    <property type="match status" value="1"/>
</dbReference>
<keyword evidence="6 7" id="KW-0067">ATP-binding</keyword>
<gene>
    <name evidence="11" type="ORF">NEMBOFW57_004341</name>
</gene>
<protein>
    <submittedName>
        <fullName evidence="11">Uncharacterized protein</fullName>
    </submittedName>
</protein>
<evidence type="ECO:0000256" key="8">
    <source>
        <dbReference type="RuleBase" id="RU000304"/>
    </source>
</evidence>
<evidence type="ECO:0000256" key="3">
    <source>
        <dbReference type="ARBA" id="ARBA00022679"/>
    </source>
</evidence>
<reference evidence="11" key="1">
    <citation type="submission" date="2023-02" db="EMBL/GenBank/DDBJ databases">
        <authorList>
            <person name="Palmer J.M."/>
        </authorList>
    </citation>
    <scope>NUCLEOTIDE SEQUENCE</scope>
    <source>
        <strain evidence="11">FW57</strain>
    </source>
</reference>
<dbReference type="EMBL" id="JAHCVI010000001">
    <property type="protein sequence ID" value="KAG7294271.1"/>
    <property type="molecule type" value="Genomic_DNA"/>
</dbReference>
<evidence type="ECO:0000256" key="2">
    <source>
        <dbReference type="ARBA" id="ARBA00022527"/>
    </source>
</evidence>
<evidence type="ECO:0000259" key="10">
    <source>
        <dbReference type="PROSITE" id="PS50011"/>
    </source>
</evidence>
<dbReference type="GO" id="GO:0005524">
    <property type="term" value="F:ATP binding"/>
    <property type="evidence" value="ECO:0007669"/>
    <property type="project" value="UniProtKB-UniRule"/>
</dbReference>
<keyword evidence="4 7" id="KW-0547">Nucleotide-binding</keyword>
<dbReference type="PROSITE" id="PS00107">
    <property type="entry name" value="PROTEIN_KINASE_ATP"/>
    <property type="match status" value="1"/>
</dbReference>
<feature type="domain" description="FHA" evidence="9">
    <location>
        <begin position="82"/>
        <end position="126"/>
    </location>
</feature>
<keyword evidence="3" id="KW-0808">Transferase</keyword>
<dbReference type="SUPFAM" id="SSF56112">
    <property type="entry name" value="Protein kinase-like (PK-like)"/>
    <property type="match status" value="1"/>
</dbReference>
<keyword evidence="5" id="KW-0418">Kinase</keyword>
<dbReference type="Pfam" id="PF00069">
    <property type="entry name" value="Pkinase"/>
    <property type="match status" value="1"/>
</dbReference>
<dbReference type="AlphaFoldDB" id="A0AAD4I423"/>
<dbReference type="GO" id="GO:0005634">
    <property type="term" value="C:nucleus"/>
    <property type="evidence" value="ECO:0007669"/>
    <property type="project" value="TreeGrafter"/>
</dbReference>
<dbReference type="PROSITE" id="PS00108">
    <property type="entry name" value="PROTEIN_KINASE_ST"/>
    <property type="match status" value="1"/>
</dbReference>
<dbReference type="Gene3D" id="2.60.200.20">
    <property type="match status" value="1"/>
</dbReference>